<dbReference type="SMART" id="SM00450">
    <property type="entry name" value="RHOD"/>
    <property type="match status" value="1"/>
</dbReference>
<dbReference type="EMBL" id="LC066375">
    <property type="protein sequence ID" value="BAT27189.1"/>
    <property type="molecule type" value="Genomic_DNA"/>
</dbReference>
<dbReference type="InterPro" id="IPR001763">
    <property type="entry name" value="Rhodanese-like_dom"/>
</dbReference>
<dbReference type="SUPFAM" id="SSF52821">
    <property type="entry name" value="Rhodanese/Cell cycle control phosphatase"/>
    <property type="match status" value="1"/>
</dbReference>
<dbReference type="InterPro" id="IPR036873">
    <property type="entry name" value="Rhodanese-like_dom_sf"/>
</dbReference>
<reference evidence="2" key="1">
    <citation type="journal article" date="2015" name="Proc. Natl. Acad. Sci. U.S.A.">
        <title>Bacterial clade with the ribosomal RNA operon on a small plasmid rather than the chromosome.</title>
        <authorList>
            <person name="Anda M."/>
            <person name="Ohtsubo Y."/>
            <person name="Okubo T."/>
            <person name="Sugawara M."/>
            <person name="Nagata Y."/>
            <person name="Tsuda M."/>
            <person name="Minamisawa K."/>
            <person name="Mitsui H."/>
        </authorList>
    </citation>
    <scope>NUCLEOTIDE SEQUENCE</scope>
    <source>
        <strain evidence="2">JCM 14755</strain>
    </source>
</reference>
<name>A0A0P0Z044_9HYPH</name>
<dbReference type="Pfam" id="PF00581">
    <property type="entry name" value="Rhodanese"/>
    <property type="match status" value="1"/>
</dbReference>
<proteinExistence type="predicted"/>
<evidence type="ECO:0000259" key="1">
    <source>
        <dbReference type="PROSITE" id="PS50206"/>
    </source>
</evidence>
<accession>A0A0P0Z044</accession>
<dbReference type="GO" id="GO:0016740">
    <property type="term" value="F:transferase activity"/>
    <property type="evidence" value="ECO:0007669"/>
    <property type="project" value="UniProtKB-KW"/>
</dbReference>
<dbReference type="Gene3D" id="3.40.250.10">
    <property type="entry name" value="Rhodanese-like domain"/>
    <property type="match status" value="1"/>
</dbReference>
<protein>
    <submittedName>
        <fullName evidence="2">Putative rhodanese-like sulfurtransferase</fullName>
    </submittedName>
</protein>
<evidence type="ECO:0000313" key="2">
    <source>
        <dbReference type="EMBL" id="BAT27189.1"/>
    </source>
</evidence>
<feature type="domain" description="Rhodanese" evidence="1">
    <location>
        <begin position="20"/>
        <end position="130"/>
    </location>
</feature>
<dbReference type="PROSITE" id="PS50206">
    <property type="entry name" value="RHODANESE_3"/>
    <property type="match status" value="1"/>
</dbReference>
<sequence>MNKAYKDDVTVQQCWDDLTASRDAFLIDVRTMAEWNFVGFPLAPDSAQEPIFMEWQSFPTMSVNPAFAERVAATVRERGGSESSRLYFLCRSGARSMASAAALTAAGFQNAFNILDGFEGPADEEGHRGRVAGWKAAGLSWVQK</sequence>
<organism evidence="2">
    <name type="scientific">Aureimonas frigidaquae</name>
    <dbReference type="NCBI Taxonomy" id="424757"/>
    <lineage>
        <taxon>Bacteria</taxon>
        <taxon>Pseudomonadati</taxon>
        <taxon>Pseudomonadota</taxon>
        <taxon>Alphaproteobacteria</taxon>
        <taxon>Hyphomicrobiales</taxon>
        <taxon>Aurantimonadaceae</taxon>
        <taxon>Aureimonas</taxon>
    </lineage>
</organism>
<keyword evidence="2" id="KW-0808">Transferase</keyword>
<dbReference type="RefSeq" id="WP_062228272.1">
    <property type="nucleotide sequence ID" value="NZ_BBWR01000012.1"/>
</dbReference>
<dbReference type="AlphaFoldDB" id="A0A0P0Z044"/>